<dbReference type="InterPro" id="IPR025943">
    <property type="entry name" value="Sigma_54_int_dom_ATP-bd_2"/>
</dbReference>
<dbReference type="InterPro" id="IPR002197">
    <property type="entry name" value="HTH_Fis"/>
</dbReference>
<dbReference type="InterPro" id="IPR058031">
    <property type="entry name" value="AAA_lid_NorR"/>
</dbReference>
<accession>A0ABU6MNJ3</accession>
<feature type="domain" description="PAS" evidence="6">
    <location>
        <begin position="9"/>
        <end position="60"/>
    </location>
</feature>
<dbReference type="PANTHER" id="PTHR32071:SF57">
    <property type="entry name" value="C4-DICARBOXYLATE TRANSPORT TRANSCRIPTIONAL REGULATORY PROTEIN DCTD"/>
    <property type="match status" value="1"/>
</dbReference>
<dbReference type="SUPFAM" id="SSF52540">
    <property type="entry name" value="P-loop containing nucleoside triphosphate hydrolases"/>
    <property type="match status" value="1"/>
</dbReference>
<dbReference type="InterPro" id="IPR027417">
    <property type="entry name" value="P-loop_NTPase"/>
</dbReference>
<gene>
    <name evidence="7" type="ORF">P4T90_23985</name>
</gene>
<dbReference type="RefSeq" id="WP_066269921.1">
    <property type="nucleotide sequence ID" value="NZ_JARMAB010000050.1"/>
</dbReference>
<name>A0ABU6MNJ3_9BACI</name>
<dbReference type="Gene3D" id="1.10.8.60">
    <property type="match status" value="1"/>
</dbReference>
<evidence type="ECO:0000256" key="3">
    <source>
        <dbReference type="ARBA" id="ARBA00023015"/>
    </source>
</evidence>
<dbReference type="Pfam" id="PF02954">
    <property type="entry name" value="HTH_8"/>
    <property type="match status" value="1"/>
</dbReference>
<evidence type="ECO:0000256" key="4">
    <source>
        <dbReference type="ARBA" id="ARBA00023163"/>
    </source>
</evidence>
<proteinExistence type="predicted"/>
<keyword evidence="4" id="KW-0804">Transcription</keyword>
<feature type="domain" description="Sigma-54 factor interaction" evidence="5">
    <location>
        <begin position="149"/>
        <end position="379"/>
    </location>
</feature>
<protein>
    <submittedName>
        <fullName evidence="7">Sigma 54-interacting transcriptional regulator</fullName>
    </submittedName>
</protein>
<evidence type="ECO:0000313" key="8">
    <source>
        <dbReference type="Proteomes" id="UP001341444"/>
    </source>
</evidence>
<dbReference type="InterPro" id="IPR025662">
    <property type="entry name" value="Sigma_54_int_dom_ATP-bd_1"/>
</dbReference>
<keyword evidence="2" id="KW-0067">ATP-binding</keyword>
<organism evidence="7 8">
    <name type="scientific">Heyndrickxia acidicola</name>
    <dbReference type="NCBI Taxonomy" id="209389"/>
    <lineage>
        <taxon>Bacteria</taxon>
        <taxon>Bacillati</taxon>
        <taxon>Bacillota</taxon>
        <taxon>Bacilli</taxon>
        <taxon>Bacillales</taxon>
        <taxon>Bacillaceae</taxon>
        <taxon>Heyndrickxia</taxon>
    </lineage>
</organism>
<sequence length="473" mass="52942">MKIGDVNLPTEWLEEIVNLVAERIVVVNTKGIILYIDKAYCDFLSTTMERAIGKHITEVIEHTRMHIVANTGKAELAAIQPIMGSEMIANRYPLYAKGKLVGAVGTVMYQNPEEWREYSNKMQALVQELNFYKIKYHSAMTSKYVFDDLIGDSLEFSSIKKLAERIASGDSAVLLSGESGTGKELFAHAIHHGSPRAGSPFVRINCASIPEHLLESELFGYDEGAFTGAKKGGRKGKFELAEGGTIFLDEVGDMPLSMQSKLLRVLQEKEVERVGGQKTIVVNVRVIAATHRDLEAMVKEGAFRHDLYYRLNVINLEIPPLRKRREDIPFIAEALLKKLEYKFHRKDIEISPTVMEKLKHHKWPGNIRGVENVLERAINVLDGQRIDIPHLPLYLRDDELYSGAGFEIPIHAFIGGAKTEDCPVKLSDMLAMAEKYAIANAIQRAGGNKQKAAVILGISKTSLYDKCKKHEIN</sequence>
<dbReference type="SUPFAM" id="SSF55785">
    <property type="entry name" value="PYP-like sensor domain (PAS domain)"/>
    <property type="match status" value="1"/>
</dbReference>
<dbReference type="Pfam" id="PF00989">
    <property type="entry name" value="PAS"/>
    <property type="match status" value="1"/>
</dbReference>
<dbReference type="PANTHER" id="PTHR32071">
    <property type="entry name" value="TRANSCRIPTIONAL REGULATORY PROTEIN"/>
    <property type="match status" value="1"/>
</dbReference>
<dbReference type="InterPro" id="IPR003593">
    <property type="entry name" value="AAA+_ATPase"/>
</dbReference>
<keyword evidence="8" id="KW-1185">Reference proteome</keyword>
<dbReference type="EMBL" id="JARMAB010000050">
    <property type="protein sequence ID" value="MED1206075.1"/>
    <property type="molecule type" value="Genomic_DNA"/>
</dbReference>
<dbReference type="Gene3D" id="1.10.10.60">
    <property type="entry name" value="Homeodomain-like"/>
    <property type="match status" value="1"/>
</dbReference>
<keyword evidence="1" id="KW-0547">Nucleotide-binding</keyword>
<dbReference type="InterPro" id="IPR002078">
    <property type="entry name" value="Sigma_54_int"/>
</dbReference>
<dbReference type="InterPro" id="IPR000014">
    <property type="entry name" value="PAS"/>
</dbReference>
<evidence type="ECO:0000256" key="2">
    <source>
        <dbReference type="ARBA" id="ARBA00022840"/>
    </source>
</evidence>
<comment type="caution">
    <text evidence="7">The sequence shown here is derived from an EMBL/GenBank/DDBJ whole genome shotgun (WGS) entry which is preliminary data.</text>
</comment>
<dbReference type="Gene3D" id="3.40.50.300">
    <property type="entry name" value="P-loop containing nucleotide triphosphate hydrolases"/>
    <property type="match status" value="1"/>
</dbReference>
<evidence type="ECO:0000313" key="7">
    <source>
        <dbReference type="EMBL" id="MED1206075.1"/>
    </source>
</evidence>
<dbReference type="SUPFAM" id="SSF46689">
    <property type="entry name" value="Homeodomain-like"/>
    <property type="match status" value="1"/>
</dbReference>
<dbReference type="CDD" id="cd00009">
    <property type="entry name" value="AAA"/>
    <property type="match status" value="1"/>
</dbReference>
<evidence type="ECO:0000259" key="5">
    <source>
        <dbReference type="PROSITE" id="PS50045"/>
    </source>
</evidence>
<dbReference type="InterPro" id="IPR013767">
    <property type="entry name" value="PAS_fold"/>
</dbReference>
<dbReference type="InterPro" id="IPR009057">
    <property type="entry name" value="Homeodomain-like_sf"/>
</dbReference>
<dbReference type="PRINTS" id="PR01590">
    <property type="entry name" value="HTHFIS"/>
</dbReference>
<dbReference type="Pfam" id="PF00158">
    <property type="entry name" value="Sigma54_activat"/>
    <property type="match status" value="1"/>
</dbReference>
<dbReference type="Pfam" id="PF25601">
    <property type="entry name" value="AAA_lid_14"/>
    <property type="match status" value="1"/>
</dbReference>
<reference evidence="7 8" key="1">
    <citation type="submission" date="2023-03" db="EMBL/GenBank/DDBJ databases">
        <title>Bacillus Genome Sequencing.</title>
        <authorList>
            <person name="Dunlap C."/>
        </authorList>
    </citation>
    <scope>NUCLEOTIDE SEQUENCE [LARGE SCALE GENOMIC DNA]</scope>
    <source>
        <strain evidence="7 8">B-23453</strain>
    </source>
</reference>
<dbReference type="Proteomes" id="UP001341444">
    <property type="component" value="Unassembled WGS sequence"/>
</dbReference>
<dbReference type="InterPro" id="IPR035965">
    <property type="entry name" value="PAS-like_dom_sf"/>
</dbReference>
<dbReference type="Gene3D" id="3.30.450.20">
    <property type="entry name" value="PAS domain"/>
    <property type="match status" value="1"/>
</dbReference>
<dbReference type="PROSITE" id="PS00676">
    <property type="entry name" value="SIGMA54_INTERACT_2"/>
    <property type="match status" value="1"/>
</dbReference>
<keyword evidence="3" id="KW-0805">Transcription regulation</keyword>
<dbReference type="PROSITE" id="PS50112">
    <property type="entry name" value="PAS"/>
    <property type="match status" value="1"/>
</dbReference>
<dbReference type="PROSITE" id="PS00675">
    <property type="entry name" value="SIGMA54_INTERACT_1"/>
    <property type="match status" value="1"/>
</dbReference>
<evidence type="ECO:0000256" key="1">
    <source>
        <dbReference type="ARBA" id="ARBA00022741"/>
    </source>
</evidence>
<dbReference type="PROSITE" id="PS50045">
    <property type="entry name" value="SIGMA54_INTERACT_4"/>
    <property type="match status" value="1"/>
</dbReference>
<dbReference type="SMART" id="SM00382">
    <property type="entry name" value="AAA"/>
    <property type="match status" value="1"/>
</dbReference>
<evidence type="ECO:0000259" key="6">
    <source>
        <dbReference type="PROSITE" id="PS50112"/>
    </source>
</evidence>